<dbReference type="InterPro" id="IPR036084">
    <property type="entry name" value="Ser_inhib-like_sf"/>
</dbReference>
<evidence type="ECO:0000256" key="1">
    <source>
        <dbReference type="ARBA" id="ARBA00022690"/>
    </source>
</evidence>
<keyword evidence="3" id="KW-0732">Signal</keyword>
<proteinExistence type="predicted"/>
<dbReference type="PANTHER" id="PTHR23259:SF69">
    <property type="entry name" value="GEO11767P1-RELATED"/>
    <property type="match status" value="1"/>
</dbReference>
<keyword evidence="1" id="KW-0646">Protease inhibitor</keyword>
<dbReference type="Proteomes" id="UP001321473">
    <property type="component" value="Unassembled WGS sequence"/>
</dbReference>
<reference evidence="5 6" key="1">
    <citation type="journal article" date="2023" name="Arcadia Sci">
        <title>De novo assembly of a long-read Amblyomma americanum tick genome.</title>
        <authorList>
            <person name="Chou S."/>
            <person name="Poskanzer K.E."/>
            <person name="Rollins M."/>
            <person name="Thuy-Boun P.S."/>
        </authorList>
    </citation>
    <scope>NUCLEOTIDE SEQUENCE [LARGE SCALE GENOMIC DNA]</scope>
    <source>
        <strain evidence="5">F_SG_1</strain>
        <tissue evidence="5">Salivary glands</tissue>
    </source>
</reference>
<sequence>MNGTLVVVLCFVALGLAADEESDSVLRWPPTPQECAEGETWKECVSGSCAEATCERPVVGPACTDDCNYGCYCADGFYRNQHKACVTRDKCSQA</sequence>
<dbReference type="InterPro" id="IPR002919">
    <property type="entry name" value="TIL_dom"/>
</dbReference>
<feature type="signal peptide" evidence="3">
    <location>
        <begin position="1"/>
        <end position="17"/>
    </location>
</feature>
<accession>A0AAQ4E735</accession>
<evidence type="ECO:0000313" key="6">
    <source>
        <dbReference type="Proteomes" id="UP001321473"/>
    </source>
</evidence>
<dbReference type="PANTHER" id="PTHR23259">
    <property type="entry name" value="RIDDLE"/>
    <property type="match status" value="1"/>
</dbReference>
<dbReference type="Gene3D" id="2.10.25.10">
    <property type="entry name" value="Laminin"/>
    <property type="match status" value="1"/>
</dbReference>
<feature type="chain" id="PRO_5042903911" description="TIL domain-containing protein" evidence="3">
    <location>
        <begin position="18"/>
        <end position="94"/>
    </location>
</feature>
<keyword evidence="2" id="KW-1015">Disulfide bond</keyword>
<evidence type="ECO:0000259" key="4">
    <source>
        <dbReference type="Pfam" id="PF01826"/>
    </source>
</evidence>
<dbReference type="SUPFAM" id="SSF57567">
    <property type="entry name" value="Serine protease inhibitors"/>
    <property type="match status" value="1"/>
</dbReference>
<dbReference type="AlphaFoldDB" id="A0AAQ4E735"/>
<organism evidence="5 6">
    <name type="scientific">Amblyomma americanum</name>
    <name type="common">Lone star tick</name>
    <dbReference type="NCBI Taxonomy" id="6943"/>
    <lineage>
        <taxon>Eukaryota</taxon>
        <taxon>Metazoa</taxon>
        <taxon>Ecdysozoa</taxon>
        <taxon>Arthropoda</taxon>
        <taxon>Chelicerata</taxon>
        <taxon>Arachnida</taxon>
        <taxon>Acari</taxon>
        <taxon>Parasitiformes</taxon>
        <taxon>Ixodida</taxon>
        <taxon>Ixodoidea</taxon>
        <taxon>Ixodidae</taxon>
        <taxon>Amblyomminae</taxon>
        <taxon>Amblyomma</taxon>
    </lineage>
</organism>
<evidence type="ECO:0000313" key="5">
    <source>
        <dbReference type="EMBL" id="KAK8770537.1"/>
    </source>
</evidence>
<dbReference type="Pfam" id="PF01826">
    <property type="entry name" value="TIL"/>
    <property type="match status" value="1"/>
</dbReference>
<comment type="caution">
    <text evidence="5">The sequence shown here is derived from an EMBL/GenBank/DDBJ whole genome shotgun (WGS) entry which is preliminary data.</text>
</comment>
<dbReference type="CDD" id="cd19941">
    <property type="entry name" value="TIL"/>
    <property type="match status" value="1"/>
</dbReference>
<dbReference type="GO" id="GO:0030414">
    <property type="term" value="F:peptidase inhibitor activity"/>
    <property type="evidence" value="ECO:0007669"/>
    <property type="project" value="UniProtKB-KW"/>
</dbReference>
<dbReference type="InterPro" id="IPR051368">
    <property type="entry name" value="SerProtInhib-TIL_Domain"/>
</dbReference>
<evidence type="ECO:0000256" key="3">
    <source>
        <dbReference type="SAM" id="SignalP"/>
    </source>
</evidence>
<evidence type="ECO:0000256" key="2">
    <source>
        <dbReference type="ARBA" id="ARBA00023157"/>
    </source>
</evidence>
<protein>
    <recommendedName>
        <fullName evidence="4">TIL domain-containing protein</fullName>
    </recommendedName>
</protein>
<keyword evidence="6" id="KW-1185">Reference proteome</keyword>
<gene>
    <name evidence="5" type="ORF">V5799_012998</name>
</gene>
<name>A0AAQ4E735_AMBAM</name>
<dbReference type="EMBL" id="JARKHS020020983">
    <property type="protein sequence ID" value="KAK8770537.1"/>
    <property type="molecule type" value="Genomic_DNA"/>
</dbReference>
<feature type="domain" description="TIL" evidence="4">
    <location>
        <begin position="35"/>
        <end position="91"/>
    </location>
</feature>